<evidence type="ECO:0000259" key="7">
    <source>
        <dbReference type="PROSITE" id="PS52015"/>
    </source>
</evidence>
<protein>
    <recommendedName>
        <fullName evidence="7">TonB C-terminal domain-containing protein</fullName>
    </recommendedName>
</protein>
<reference evidence="8 9" key="1">
    <citation type="submission" date="2017-09" db="EMBL/GenBank/DDBJ databases">
        <title>Depth-based differentiation of microbial function through sediment-hosted aquifers and enrichment of novel symbionts in the deep terrestrial subsurface.</title>
        <authorList>
            <person name="Probst A.J."/>
            <person name="Ladd B."/>
            <person name="Jarett J.K."/>
            <person name="Geller-Mcgrath D.E."/>
            <person name="Sieber C.M."/>
            <person name="Emerson J.B."/>
            <person name="Anantharaman K."/>
            <person name="Thomas B.C."/>
            <person name="Malmstrom R."/>
            <person name="Stieglmeier M."/>
            <person name="Klingl A."/>
            <person name="Woyke T."/>
            <person name="Ryan C.M."/>
            <person name="Banfield J.F."/>
        </authorList>
    </citation>
    <scope>NUCLEOTIDE SEQUENCE [LARGE SCALE GENOMIC DNA]</scope>
    <source>
        <strain evidence="8">CG23_combo_of_CG06-09_8_20_14_all_41_10</strain>
    </source>
</reference>
<evidence type="ECO:0000256" key="1">
    <source>
        <dbReference type="ARBA" id="ARBA00004167"/>
    </source>
</evidence>
<dbReference type="AlphaFoldDB" id="A0A2G9YLT0"/>
<dbReference type="PANTHER" id="PTHR30332">
    <property type="entry name" value="PROBABLE GENERAL SECRETION PATHWAY PROTEIN D"/>
    <property type="match status" value="1"/>
</dbReference>
<evidence type="ECO:0000256" key="6">
    <source>
        <dbReference type="SAM" id="SignalP"/>
    </source>
</evidence>
<dbReference type="PRINTS" id="PR00811">
    <property type="entry name" value="BCTERIALGSPD"/>
</dbReference>
<keyword evidence="2" id="KW-0812">Transmembrane</keyword>
<comment type="subcellular location">
    <subcellularLocation>
        <location evidence="1">Membrane</location>
        <topology evidence="1">Single-pass membrane protein</topology>
    </subcellularLocation>
</comment>
<feature type="domain" description="TonB C-terminal" evidence="7">
    <location>
        <begin position="447"/>
        <end position="538"/>
    </location>
</feature>
<dbReference type="PROSITE" id="PS52015">
    <property type="entry name" value="TONB_CTD"/>
    <property type="match status" value="1"/>
</dbReference>
<dbReference type="SUPFAM" id="SSF74653">
    <property type="entry name" value="TolA/TonB C-terminal domain"/>
    <property type="match status" value="1"/>
</dbReference>
<comment type="similarity">
    <text evidence="5">Belongs to the bacterial secretin family.</text>
</comment>
<evidence type="ECO:0000256" key="5">
    <source>
        <dbReference type="RuleBase" id="RU004003"/>
    </source>
</evidence>
<dbReference type="Gene3D" id="3.30.1150.10">
    <property type="match status" value="1"/>
</dbReference>
<dbReference type="GO" id="GO:0055085">
    <property type="term" value="P:transmembrane transport"/>
    <property type="evidence" value="ECO:0007669"/>
    <property type="project" value="InterPro"/>
</dbReference>
<sequence length="538" mass="58782">MKKLSIILLFISCFVAGISFNNYASDNLGEEISLYMGEVKVVSVNNPTRIAIGNPAVADVSSVTKSELILNPKSAGSTTLVVWDNYGEQSYKVKVFNENINDIKERIDILLKQVSAQEVYTKAQDDEGKVFLLGKVKTTQEKDRIFTALGALKDKTVDLMMLKDEETAIEIDVQIFEIDRGSEEKLGFEWPNTLSLAEVAGSAPGIGTAGTTSFAKLFKLGRITRSAYDLTLDALMKSGKVRILSRPRLACLSGKEAKLLVGGEVPVLSGSVTPGTSGATTTGATTGGTVEYKDYGIVLNIKPQVNDQGRVHLNLNVEISELGTLIQTTYASAYCFIKRSATTELILEDGQTMAIGGLIKQKTAEELEKFPWLGDIPVLGMFFRHKNRTTGGVPGADISPASTREDVELFITLTPRIVSQADKIKEAKKGPLPLKYYNEEAMTPVFRYSQVVQERILEQLTYPPSARGAGFQGVATLGLKLSYKGEILEAKIKTSSGYKILDDNALKTAKRASPYPPFPPPIEEKELWINIPIAYQLD</sequence>
<dbReference type="InterPro" id="IPR006260">
    <property type="entry name" value="TonB/TolA_C"/>
</dbReference>
<dbReference type="InterPro" id="IPR004846">
    <property type="entry name" value="T2SS/T3SS_dom"/>
</dbReference>
<dbReference type="EMBL" id="PCRK01000063">
    <property type="protein sequence ID" value="PIP19461.1"/>
    <property type="molecule type" value="Genomic_DNA"/>
</dbReference>
<keyword evidence="3" id="KW-1133">Transmembrane helix</keyword>
<dbReference type="GO" id="GO:0009306">
    <property type="term" value="P:protein secretion"/>
    <property type="evidence" value="ECO:0007669"/>
    <property type="project" value="InterPro"/>
</dbReference>
<evidence type="ECO:0000256" key="4">
    <source>
        <dbReference type="ARBA" id="ARBA00023136"/>
    </source>
</evidence>
<feature type="signal peptide" evidence="6">
    <location>
        <begin position="1"/>
        <end position="24"/>
    </location>
</feature>
<dbReference type="Pfam" id="PF00263">
    <property type="entry name" value="Secretin"/>
    <property type="match status" value="1"/>
</dbReference>
<evidence type="ECO:0000256" key="3">
    <source>
        <dbReference type="ARBA" id="ARBA00022989"/>
    </source>
</evidence>
<evidence type="ECO:0000256" key="2">
    <source>
        <dbReference type="ARBA" id="ARBA00022692"/>
    </source>
</evidence>
<keyword evidence="6" id="KW-0732">Signal</keyword>
<dbReference type="InterPro" id="IPR032789">
    <property type="entry name" value="T2SS-T3SS_pil_N"/>
</dbReference>
<proteinExistence type="inferred from homology"/>
<dbReference type="InterPro" id="IPR037682">
    <property type="entry name" value="TonB_C"/>
</dbReference>
<dbReference type="GO" id="GO:0015627">
    <property type="term" value="C:type II protein secretion system complex"/>
    <property type="evidence" value="ECO:0007669"/>
    <property type="project" value="TreeGrafter"/>
</dbReference>
<evidence type="ECO:0000313" key="9">
    <source>
        <dbReference type="Proteomes" id="UP000231292"/>
    </source>
</evidence>
<dbReference type="Proteomes" id="UP000231292">
    <property type="component" value="Unassembled WGS sequence"/>
</dbReference>
<dbReference type="Pfam" id="PF13629">
    <property type="entry name" value="T2SS-T3SS_pil_N"/>
    <property type="match status" value="1"/>
</dbReference>
<dbReference type="InterPro" id="IPR050810">
    <property type="entry name" value="Bact_Secretion_Sys_Channel"/>
</dbReference>
<dbReference type="InterPro" id="IPR001775">
    <property type="entry name" value="GspD/PilQ"/>
</dbReference>
<keyword evidence="4" id="KW-0472">Membrane</keyword>
<gene>
    <name evidence="8" type="ORF">COX41_02780</name>
</gene>
<accession>A0A2G9YLT0</accession>
<feature type="chain" id="PRO_5013856604" description="TonB C-terminal domain-containing protein" evidence="6">
    <location>
        <begin position="25"/>
        <end position="538"/>
    </location>
</feature>
<name>A0A2G9YLT0_9BACT</name>
<dbReference type="NCBIfam" id="TIGR01352">
    <property type="entry name" value="tonB_Cterm"/>
    <property type="match status" value="1"/>
</dbReference>
<organism evidence="8 9">
    <name type="scientific">Candidatus Sherwoodlollariibacterium unditelluris</name>
    <dbReference type="NCBI Taxonomy" id="1974757"/>
    <lineage>
        <taxon>Bacteria</taxon>
        <taxon>Pseudomonadati</taxon>
        <taxon>Candidatus Omnitrophota</taxon>
        <taxon>Candidatus Sherwoodlollariibacterium</taxon>
    </lineage>
</organism>
<evidence type="ECO:0000313" key="8">
    <source>
        <dbReference type="EMBL" id="PIP19461.1"/>
    </source>
</evidence>
<dbReference type="PANTHER" id="PTHR30332:SF17">
    <property type="entry name" value="TYPE IV PILIATION SYSTEM PROTEIN DR_0774-RELATED"/>
    <property type="match status" value="1"/>
</dbReference>
<dbReference type="GO" id="GO:0016020">
    <property type="term" value="C:membrane"/>
    <property type="evidence" value="ECO:0007669"/>
    <property type="project" value="UniProtKB-SubCell"/>
</dbReference>
<dbReference type="Pfam" id="PF03544">
    <property type="entry name" value="TonB_C"/>
    <property type="match status" value="1"/>
</dbReference>
<comment type="caution">
    <text evidence="8">The sequence shown here is derived from an EMBL/GenBank/DDBJ whole genome shotgun (WGS) entry which is preliminary data.</text>
</comment>